<accession>A0AAW9QX88</accession>
<evidence type="ECO:0000313" key="2">
    <source>
        <dbReference type="Proteomes" id="UP001328733"/>
    </source>
</evidence>
<keyword evidence="2" id="KW-1185">Reference proteome</keyword>
<comment type="caution">
    <text evidence="1">The sequence shown here is derived from an EMBL/GenBank/DDBJ whole genome shotgun (WGS) entry which is preliminary data.</text>
</comment>
<reference evidence="1 2" key="1">
    <citation type="submission" date="2024-01" db="EMBL/GenBank/DDBJ databases">
        <title>Genomic insights into the taxonomy and metabolism of the cyanobacterium Pannus brasiliensis CCIBt3594.</title>
        <authorList>
            <person name="Machado M."/>
            <person name="Botero N.B."/>
            <person name="Andreote A.P.D."/>
            <person name="Feitosa A.M.T."/>
            <person name="Popin R."/>
            <person name="Sivonen K."/>
            <person name="Fiore M.F."/>
        </authorList>
    </citation>
    <scope>NUCLEOTIDE SEQUENCE [LARGE SCALE GENOMIC DNA]</scope>
    <source>
        <strain evidence="1 2">CCIBt3594</strain>
    </source>
</reference>
<protein>
    <submittedName>
        <fullName evidence="1">Uncharacterized protein</fullName>
    </submittedName>
</protein>
<dbReference type="Proteomes" id="UP001328733">
    <property type="component" value="Unassembled WGS sequence"/>
</dbReference>
<dbReference type="EMBL" id="JBAFSM010000064">
    <property type="protein sequence ID" value="MEG3439879.1"/>
    <property type="molecule type" value="Genomic_DNA"/>
</dbReference>
<dbReference type="AlphaFoldDB" id="A0AAW9QX88"/>
<sequence length="57" mass="6518">MYSPASPRPAFPTAFTLSERARSPLLTFISDDAIIFVTKINLTARVFWAKILRQHRP</sequence>
<proteinExistence type="predicted"/>
<gene>
    <name evidence="1" type="ORF">V0288_22320</name>
</gene>
<name>A0AAW9QX88_9CHRO</name>
<evidence type="ECO:0000313" key="1">
    <source>
        <dbReference type="EMBL" id="MEG3439879.1"/>
    </source>
</evidence>
<organism evidence="1 2">
    <name type="scientific">Pannus brasiliensis CCIBt3594</name>
    <dbReference type="NCBI Taxonomy" id="1427578"/>
    <lineage>
        <taxon>Bacteria</taxon>
        <taxon>Bacillati</taxon>
        <taxon>Cyanobacteriota</taxon>
        <taxon>Cyanophyceae</taxon>
        <taxon>Oscillatoriophycideae</taxon>
        <taxon>Chroococcales</taxon>
        <taxon>Microcystaceae</taxon>
        <taxon>Pannus</taxon>
    </lineage>
</organism>